<comment type="caution">
    <text evidence="1">The sequence shown here is derived from an EMBL/GenBank/DDBJ whole genome shotgun (WGS) entry which is preliminary data.</text>
</comment>
<protein>
    <submittedName>
        <fullName evidence="1">Uncharacterized protein</fullName>
    </submittedName>
</protein>
<gene>
    <name evidence="1" type="ORF">Vadar_007676</name>
</gene>
<keyword evidence="2" id="KW-1185">Reference proteome</keyword>
<organism evidence="1 2">
    <name type="scientific">Vaccinium darrowii</name>
    <dbReference type="NCBI Taxonomy" id="229202"/>
    <lineage>
        <taxon>Eukaryota</taxon>
        <taxon>Viridiplantae</taxon>
        <taxon>Streptophyta</taxon>
        <taxon>Embryophyta</taxon>
        <taxon>Tracheophyta</taxon>
        <taxon>Spermatophyta</taxon>
        <taxon>Magnoliopsida</taxon>
        <taxon>eudicotyledons</taxon>
        <taxon>Gunneridae</taxon>
        <taxon>Pentapetalae</taxon>
        <taxon>asterids</taxon>
        <taxon>Ericales</taxon>
        <taxon>Ericaceae</taxon>
        <taxon>Vaccinioideae</taxon>
        <taxon>Vaccinieae</taxon>
        <taxon>Vaccinium</taxon>
    </lineage>
</organism>
<accession>A0ACB7X852</accession>
<reference evidence="1 2" key="1">
    <citation type="journal article" date="2021" name="Hortic Res">
        <title>High-quality reference genome and annotation aids understanding of berry development for evergreen blueberry (Vaccinium darrowii).</title>
        <authorList>
            <person name="Yu J."/>
            <person name="Hulse-Kemp A.M."/>
            <person name="Babiker E."/>
            <person name="Staton M."/>
        </authorList>
    </citation>
    <scope>NUCLEOTIDE SEQUENCE [LARGE SCALE GENOMIC DNA]</scope>
    <source>
        <strain evidence="2">cv. NJ 8807/NJ 8810</strain>
        <tissue evidence="1">Young leaf</tissue>
    </source>
</reference>
<dbReference type="Proteomes" id="UP000828048">
    <property type="component" value="Chromosome 6"/>
</dbReference>
<proteinExistence type="predicted"/>
<evidence type="ECO:0000313" key="2">
    <source>
        <dbReference type="Proteomes" id="UP000828048"/>
    </source>
</evidence>
<sequence length="679" mass="75417">MTYKSCNEECRKEAERPKKYSSPMLCIAIYIAVASLVCPVAMAGDVIQDGGVPEDDFNVDKLGWDLYNSVWLQQEQQEQYEAPMRWIGIYIAAASLFCFVAMTGDVFHGIRGKKLWFPCKFFTVNAASLTVLAVATKLPVDLTSSMDGKDSKVKPKLISTVFMITIMGNFLISFASLDSNAILVNVIALGILVITISVNVCIQIGTGAIGTDIRVEMRIVIVCMLFLFVTLTFSALTVPTIKRYLELKYGELHQTIFNGEKLREPGKLTNQELKEVVQKYWIMAETSSSQFVMARSVTSATCGIGIVVASKLVQLISIIITLPLFSCFYYRKKLKEKHILDSSASTDHENSKQGFSGPEWDLNDYVLLLEGEAKLPNRILKNMCLQMKKEIHKGQNQQPKNLKELLSKSRSNFKGVADFDSSQVSNCWTLPVVTLTTIAVALPTIENHRADRLISSVSEGLSYADLVEKSFSSKGDDVLKMKGAADVAWASIELYRKWLDKDLRKLPLKGISVEETLQTLLVMAEKAAIEFQKIVTGGPKVLAANSMYRISQTILKEYEGNKDAHTDGSLFEQLSIMIADILGACLSNLPRVIIQKCYCGAIEEREKSVKHAARLLGETEDILEILGHHQLPCLSGDRAAYIDEWRVVIMQKDTPSIVSPPKNETAASSSSELHIDVDE</sequence>
<name>A0ACB7X852_9ERIC</name>
<evidence type="ECO:0000313" key="1">
    <source>
        <dbReference type="EMBL" id="KAH7836942.1"/>
    </source>
</evidence>
<dbReference type="EMBL" id="CM037156">
    <property type="protein sequence ID" value="KAH7836942.1"/>
    <property type="molecule type" value="Genomic_DNA"/>
</dbReference>